<dbReference type="CDD" id="cd03884">
    <property type="entry name" value="M20_bAS"/>
    <property type="match status" value="1"/>
</dbReference>
<feature type="binding site" evidence="3">
    <location>
        <position position="122"/>
    </location>
    <ligand>
        <name>Zn(2+)</name>
        <dbReference type="ChEBI" id="CHEBI:29105"/>
        <label>2</label>
    </ligand>
</feature>
<organism evidence="6 7">
    <name type="scientific">Weissella jogaejeotgali</name>
    <dbReference type="NCBI Taxonomy" id="1631871"/>
    <lineage>
        <taxon>Bacteria</taxon>
        <taxon>Bacillati</taxon>
        <taxon>Bacillota</taxon>
        <taxon>Bacilli</taxon>
        <taxon>Lactobacillales</taxon>
        <taxon>Lactobacillaceae</taxon>
        <taxon>Weissella</taxon>
    </lineage>
</organism>
<feature type="binding site" evidence="3">
    <location>
        <position position="76"/>
    </location>
    <ligand>
        <name>Zn(2+)</name>
        <dbReference type="ChEBI" id="CHEBI:29105"/>
        <label>1</label>
    </ligand>
</feature>
<dbReference type="Gene3D" id="3.30.70.360">
    <property type="match status" value="1"/>
</dbReference>
<evidence type="ECO:0000259" key="5">
    <source>
        <dbReference type="Pfam" id="PF07687"/>
    </source>
</evidence>
<dbReference type="InterPro" id="IPR036264">
    <property type="entry name" value="Bact_exopeptidase_dim_dom"/>
</dbReference>
<dbReference type="EMBL" id="CP014332">
    <property type="protein sequence ID" value="APS42855.1"/>
    <property type="molecule type" value="Genomic_DNA"/>
</dbReference>
<dbReference type="Pfam" id="PF01546">
    <property type="entry name" value="Peptidase_M20"/>
    <property type="match status" value="1"/>
</dbReference>
<accession>A0A1L6RE91</accession>
<dbReference type="RefSeq" id="WP_075270569.1">
    <property type="nucleotide sequence ID" value="NZ_CP014332.1"/>
</dbReference>
<feature type="domain" description="Peptidase M20 dimerisation" evidence="5">
    <location>
        <begin position="212"/>
        <end position="304"/>
    </location>
</feature>
<keyword evidence="3" id="KW-0862">Zinc</keyword>
<dbReference type="GO" id="GO:0016813">
    <property type="term" value="F:hydrolase activity, acting on carbon-nitrogen (but not peptide) bonds, in linear amidines"/>
    <property type="evidence" value="ECO:0007669"/>
    <property type="project" value="InterPro"/>
</dbReference>
<evidence type="ECO:0000256" key="4">
    <source>
        <dbReference type="PIRSR" id="PIRSR001235-2"/>
    </source>
</evidence>
<keyword evidence="2 6" id="KW-0378">Hydrolase</keyword>
<gene>
    <name evidence="6" type="ORF">FOL01_1996</name>
</gene>
<dbReference type="SUPFAM" id="SSF55031">
    <property type="entry name" value="Bacterial exopeptidase dimerisation domain"/>
    <property type="match status" value="1"/>
</dbReference>
<dbReference type="SUPFAM" id="SSF53187">
    <property type="entry name" value="Zn-dependent exopeptidases"/>
    <property type="match status" value="1"/>
</dbReference>
<keyword evidence="7" id="KW-1185">Reference proteome</keyword>
<evidence type="ECO:0000256" key="1">
    <source>
        <dbReference type="ARBA" id="ARBA00006153"/>
    </source>
</evidence>
<evidence type="ECO:0000313" key="6">
    <source>
        <dbReference type="EMBL" id="APS42855.1"/>
    </source>
</evidence>
<dbReference type="InterPro" id="IPR010158">
    <property type="entry name" value="Amidase_Cbmase"/>
</dbReference>
<feature type="binding site" evidence="3">
    <location>
        <position position="87"/>
    </location>
    <ligand>
        <name>Zn(2+)</name>
        <dbReference type="ChEBI" id="CHEBI:29105"/>
        <label>1</label>
    </ligand>
</feature>
<dbReference type="InterPro" id="IPR011650">
    <property type="entry name" value="Peptidase_M20_dimer"/>
</dbReference>
<evidence type="ECO:0000256" key="3">
    <source>
        <dbReference type="PIRSR" id="PIRSR001235-1"/>
    </source>
</evidence>
<feature type="binding site" evidence="3">
    <location>
        <position position="373"/>
    </location>
    <ligand>
        <name>Zn(2+)</name>
        <dbReference type="ChEBI" id="CHEBI:29105"/>
        <label>2</label>
    </ligand>
</feature>
<comment type="cofactor">
    <cofactor evidence="3">
        <name>Zn(2+)</name>
        <dbReference type="ChEBI" id="CHEBI:29105"/>
    </cofactor>
    <text evidence="3">Binds 2 Zn(2+) ions per subunit.</text>
</comment>
<dbReference type="OrthoDB" id="9808195at2"/>
<feature type="binding site" evidence="3">
    <location>
        <position position="87"/>
    </location>
    <ligand>
        <name>Zn(2+)</name>
        <dbReference type="ChEBI" id="CHEBI:29105"/>
        <label>2</label>
    </ligand>
</feature>
<dbReference type="PIRSF" id="PIRSF001235">
    <property type="entry name" value="Amidase_carbamoylase"/>
    <property type="match status" value="1"/>
</dbReference>
<protein>
    <submittedName>
        <fullName evidence="6">Allantoate amidohydrolase</fullName>
    </submittedName>
</protein>
<dbReference type="Proteomes" id="UP000185473">
    <property type="component" value="Chromosome"/>
</dbReference>
<dbReference type="NCBIfam" id="TIGR01879">
    <property type="entry name" value="hydantase"/>
    <property type="match status" value="1"/>
</dbReference>
<reference evidence="6 7" key="1">
    <citation type="submission" date="2016-02" db="EMBL/GenBank/DDBJ databases">
        <title>Complete Genome Sequence of Weissella jogaejeotgali FOL01.</title>
        <authorList>
            <person name="Lee J.-H."/>
            <person name="Ku H.-J."/>
        </authorList>
    </citation>
    <scope>NUCLEOTIDE SEQUENCE [LARGE SCALE GENOMIC DNA]</scope>
    <source>
        <strain evidence="6 7">FOL01</strain>
    </source>
</reference>
<dbReference type="PANTHER" id="PTHR32494:SF5">
    <property type="entry name" value="ALLANTOATE AMIDOHYDROLASE"/>
    <property type="match status" value="1"/>
</dbReference>
<dbReference type="GO" id="GO:0046872">
    <property type="term" value="F:metal ion binding"/>
    <property type="evidence" value="ECO:0007669"/>
    <property type="project" value="UniProtKB-KW"/>
</dbReference>
<dbReference type="KEGG" id="wjo:FOL01_1996"/>
<dbReference type="STRING" id="1631871.FOL01_1996"/>
<sequence length="402" mass="43938">MFSEEHQLADLLNQFNTTADTGQNRLVYSEQWLHNQKTLILLGQKYGAKATVDDYGNVSLEFPGQEATLPIATGSHMDTVRQGGRYDGLYGVIGGFCAIQKVYQQGSLPKKPLRLISFSEEEGSRFPAAFTGSKHYTGQQQQVAALVDETGITFAQARENAIKQLQAMPDVRRQRAPLPANFTELHIEQGPRLSQAHQSIGLVTGIVAQNRYNVTVHGQANHAGTTPMAQRQDAIATASRLMASLYDLVDKSSNSLTFTIGEIRVSPNVSNVIAESCTFTIDCREESDERLATFLSAMNKVIKQFDNVTIEQTLHVPATLLSQALRKQNAEIATQMKFPFRELFSGAGHDSQIMSTVVPTTMIFVPSKSGISHAPAEYTKMSDLLIGVALLTASLSAQANEA</sequence>
<feature type="binding site" evidence="3">
    <location>
        <position position="186"/>
    </location>
    <ligand>
        <name>Zn(2+)</name>
        <dbReference type="ChEBI" id="CHEBI:29105"/>
        <label>1</label>
    </ligand>
</feature>
<feature type="binding site" evidence="4">
    <location>
        <position position="271"/>
    </location>
    <ligand>
        <name>allantoate</name>
        <dbReference type="ChEBI" id="CHEBI:17536"/>
    </ligand>
</feature>
<name>A0A1L6RE91_9LACO</name>
<dbReference type="InterPro" id="IPR002933">
    <property type="entry name" value="Peptidase_M20"/>
</dbReference>
<feature type="binding site" evidence="4">
    <location>
        <position position="284"/>
    </location>
    <ligand>
        <name>allantoate</name>
        <dbReference type="ChEBI" id="CHEBI:17536"/>
    </ligand>
</feature>
<proteinExistence type="inferred from homology"/>
<evidence type="ECO:0000313" key="7">
    <source>
        <dbReference type="Proteomes" id="UP000185473"/>
    </source>
</evidence>
<dbReference type="AlphaFoldDB" id="A0A1L6RE91"/>
<feature type="binding site" evidence="4">
    <location>
        <position position="211"/>
    </location>
    <ligand>
        <name>allantoate</name>
        <dbReference type="ChEBI" id="CHEBI:17536"/>
    </ligand>
</feature>
<dbReference type="Pfam" id="PF07687">
    <property type="entry name" value="M20_dimer"/>
    <property type="match status" value="1"/>
</dbReference>
<keyword evidence="3" id="KW-0479">Metal-binding</keyword>
<evidence type="ECO:0000256" key="2">
    <source>
        <dbReference type="ARBA" id="ARBA00022801"/>
    </source>
</evidence>
<dbReference type="Gene3D" id="3.40.630.10">
    <property type="entry name" value="Zn peptidases"/>
    <property type="match status" value="1"/>
</dbReference>
<comment type="similarity">
    <text evidence="1">Belongs to the peptidase M20 family.</text>
</comment>
<dbReference type="PANTHER" id="PTHR32494">
    <property type="entry name" value="ALLANTOATE DEIMINASE-RELATED"/>
    <property type="match status" value="1"/>
</dbReference>